<keyword evidence="2" id="KW-1185">Reference proteome</keyword>
<dbReference type="STRING" id="1122934.SAMN02745691_00457"/>
<dbReference type="Proteomes" id="UP000184342">
    <property type="component" value="Unassembled WGS sequence"/>
</dbReference>
<dbReference type="Pfam" id="PF18988">
    <property type="entry name" value="DUF5721"/>
    <property type="match status" value="1"/>
</dbReference>
<sequence length="161" mass="17979">MVSYKLNSLKAFMNDLLAGDTFDRFQITEASIQTGCTFTIDGHINSSFYSSEESEGLSARLISTWETVKPFCYMAMKGKKLPVRFKIILLAPDDLAQLLLSESGLAMELSEINGFFMNIKYEGGVLGIITGTSLNTFTLDKTLDKLWDGYVRSLLEPYDVV</sequence>
<dbReference type="OrthoDB" id="9787986at2"/>
<accession>A0A1M6C2R9</accession>
<dbReference type="InterPro" id="IPR043779">
    <property type="entry name" value="DUF5721"/>
</dbReference>
<protein>
    <submittedName>
        <fullName evidence="1">Uncharacterized protein</fullName>
    </submittedName>
</protein>
<name>A0A1M6C2R9_9FIRM</name>
<evidence type="ECO:0000313" key="2">
    <source>
        <dbReference type="Proteomes" id="UP000184342"/>
    </source>
</evidence>
<dbReference type="AlphaFoldDB" id="A0A1M6C2R9"/>
<gene>
    <name evidence="1" type="ORF">SAMN02745691_00457</name>
</gene>
<organism evidence="1 2">
    <name type="scientific">Parasporobacterium paucivorans DSM 15970</name>
    <dbReference type="NCBI Taxonomy" id="1122934"/>
    <lineage>
        <taxon>Bacteria</taxon>
        <taxon>Bacillati</taxon>
        <taxon>Bacillota</taxon>
        <taxon>Clostridia</taxon>
        <taxon>Lachnospirales</taxon>
        <taxon>Lachnospiraceae</taxon>
        <taxon>Parasporobacterium</taxon>
    </lineage>
</organism>
<reference evidence="1 2" key="1">
    <citation type="submission" date="2016-11" db="EMBL/GenBank/DDBJ databases">
        <authorList>
            <person name="Jaros S."/>
            <person name="Januszkiewicz K."/>
            <person name="Wedrychowicz H."/>
        </authorList>
    </citation>
    <scope>NUCLEOTIDE SEQUENCE [LARGE SCALE GENOMIC DNA]</scope>
    <source>
        <strain evidence="1 2">DSM 15970</strain>
    </source>
</reference>
<proteinExistence type="predicted"/>
<dbReference type="EMBL" id="FQYT01000004">
    <property type="protein sequence ID" value="SHI55317.1"/>
    <property type="molecule type" value="Genomic_DNA"/>
</dbReference>
<evidence type="ECO:0000313" key="1">
    <source>
        <dbReference type="EMBL" id="SHI55317.1"/>
    </source>
</evidence>